<dbReference type="InterPro" id="IPR032812">
    <property type="entry name" value="SbsA_Ig"/>
</dbReference>
<dbReference type="Proteomes" id="UP001529085">
    <property type="component" value="Unassembled WGS sequence"/>
</dbReference>
<organism evidence="3 4">
    <name type="scientific">Winogradskyella marincola</name>
    <dbReference type="NCBI Taxonomy" id="3037795"/>
    <lineage>
        <taxon>Bacteria</taxon>
        <taxon>Pseudomonadati</taxon>
        <taxon>Bacteroidota</taxon>
        <taxon>Flavobacteriia</taxon>
        <taxon>Flavobacteriales</taxon>
        <taxon>Flavobacteriaceae</taxon>
        <taxon>Winogradskyella</taxon>
    </lineage>
</organism>
<evidence type="ECO:0000313" key="4">
    <source>
        <dbReference type="Proteomes" id="UP001529085"/>
    </source>
</evidence>
<evidence type="ECO:0000259" key="2">
    <source>
        <dbReference type="Pfam" id="PF13205"/>
    </source>
</evidence>
<protein>
    <submittedName>
        <fullName evidence="3">Ig-like domain-containing protein</fullName>
    </submittedName>
</protein>
<gene>
    <name evidence="3" type="ORF">P7122_09000</name>
</gene>
<evidence type="ECO:0000256" key="1">
    <source>
        <dbReference type="ARBA" id="ARBA00022729"/>
    </source>
</evidence>
<keyword evidence="1" id="KW-0732">Signal</keyword>
<reference evidence="3 4" key="1">
    <citation type="submission" date="2023-03" db="EMBL/GenBank/DDBJ databases">
        <title>Strain YYF002 represents a novel species in the genus Winogradskyella isolated from seawater.</title>
        <authorList>
            <person name="Fu Z.-Y."/>
        </authorList>
    </citation>
    <scope>NUCLEOTIDE SEQUENCE [LARGE SCALE GENOMIC DNA]</scope>
    <source>
        <strain evidence="3 4">YYF002</strain>
    </source>
</reference>
<feature type="domain" description="SbsA Ig-like" evidence="2">
    <location>
        <begin position="33"/>
        <end position="135"/>
    </location>
</feature>
<dbReference type="PROSITE" id="PS51257">
    <property type="entry name" value="PROKAR_LIPOPROTEIN"/>
    <property type="match status" value="1"/>
</dbReference>
<sequence>MSSNLTRILGILFIGLIIVSCANRGSPSGGEKDVDPPEILRENPPNFSTNFKGDEIRITFNEYVKIKDLRKQLIISPPMDSDPIIYPAGGASEYITIKIKDTLQPNTTYAFNFGESIVDNNEENPYPYYRYVFSTGDTIDSLSVKGYVEDALLKEPETFISVMLYEVDSTYSDSIVYKEKPRYITNTLDSVTTFSIDNIKAGTYKLIALKDKNSNYTFDQKNDKIAFYEEFITVPTEDDHKLTLFKENVNFKAVKPKQAGETKIIFPYEGSYENMRIKVLGDTPEGYSTRITKDKVTDTLYYWYKPKFEIDTTFFVVTNEKYIDTFKHRFRSLDADTLSTKIVSPRSLNYGKHFTLEATTPIEKIDVSKISLIDKDSIAVSFETEYDSILNQFRVPFKKEEGQKYSIKMLPGTFTDFYGNINKDTIVDAINSKMKSEYGKIRVNLRNAKFPLIVQLVNNKGEVEYERYTTDAPVVDFTDLVPKRYDLRVIYDANENGKYDTGNYLLGIQPERVSYMPSSEIDEVRANFDFIIEFTLLD</sequence>
<dbReference type="RefSeq" id="WP_278005458.1">
    <property type="nucleotide sequence ID" value="NZ_JARSBN010000004.1"/>
</dbReference>
<dbReference type="Pfam" id="PF13205">
    <property type="entry name" value="Big_5"/>
    <property type="match status" value="1"/>
</dbReference>
<evidence type="ECO:0000313" key="3">
    <source>
        <dbReference type="EMBL" id="MDG4716008.1"/>
    </source>
</evidence>
<dbReference type="EMBL" id="JARSBN010000004">
    <property type="protein sequence ID" value="MDG4716008.1"/>
    <property type="molecule type" value="Genomic_DNA"/>
</dbReference>
<keyword evidence="4" id="KW-1185">Reference proteome</keyword>
<proteinExistence type="predicted"/>
<accession>A0ABT6G1T3</accession>
<comment type="caution">
    <text evidence="3">The sequence shown here is derived from an EMBL/GenBank/DDBJ whole genome shotgun (WGS) entry which is preliminary data.</text>
</comment>
<name>A0ABT6G1T3_9FLAO</name>